<protein>
    <submittedName>
        <fullName evidence="2">Uncharacterized protein</fullName>
    </submittedName>
</protein>
<reference evidence="2" key="1">
    <citation type="submission" date="2022-11" db="UniProtKB">
        <authorList>
            <consortium name="WormBaseParasite"/>
        </authorList>
    </citation>
    <scope>IDENTIFICATION</scope>
</reference>
<name>A0A915Q494_9BILA</name>
<organism evidence="1 2">
    <name type="scientific">Setaria digitata</name>
    <dbReference type="NCBI Taxonomy" id="48799"/>
    <lineage>
        <taxon>Eukaryota</taxon>
        <taxon>Metazoa</taxon>
        <taxon>Ecdysozoa</taxon>
        <taxon>Nematoda</taxon>
        <taxon>Chromadorea</taxon>
        <taxon>Rhabditida</taxon>
        <taxon>Spirurina</taxon>
        <taxon>Spiruromorpha</taxon>
        <taxon>Filarioidea</taxon>
        <taxon>Setariidae</taxon>
        <taxon>Setaria</taxon>
    </lineage>
</organism>
<dbReference type="WBParaSite" id="sdigi.contig92.g4140.t1">
    <property type="protein sequence ID" value="sdigi.contig92.g4140.t1"/>
    <property type="gene ID" value="sdigi.contig92.g4140"/>
</dbReference>
<sequence>MVASSTTLFDPGQSKSVMCLNTSALPLTSFSSVHPPYSVTCFIRDESLVIYLIRLAATMNNPEKNRKLGESVRCLREQGLTFSQISQELKQPLSTCYSAMRSLKLSKDYTETLKMVVKKRKRDYTGSLQSGASCCSSSESDHLVDESPSLQATSSFTLSSPAYTCYGLTSTTNQLLHAVNKSIEAAPWHQQFSTIMKNEGNSEECRIVTDHSSTTFPTVTFTDAETISSFVPYRGINPETACFLDEAKRVASPASVKGNDSPKVAVLEENAENAITQKLTWALEQLENSKKPDEIVQLMNVIASALNILNSLKVKDSSSPNLKA</sequence>
<proteinExistence type="predicted"/>
<accession>A0A915Q494</accession>
<keyword evidence="1" id="KW-1185">Reference proteome</keyword>
<evidence type="ECO:0000313" key="2">
    <source>
        <dbReference type="WBParaSite" id="sdigi.contig92.g4140.t1"/>
    </source>
</evidence>
<evidence type="ECO:0000313" key="1">
    <source>
        <dbReference type="Proteomes" id="UP000887581"/>
    </source>
</evidence>
<dbReference type="AlphaFoldDB" id="A0A915Q494"/>
<dbReference type="Proteomes" id="UP000887581">
    <property type="component" value="Unplaced"/>
</dbReference>